<dbReference type="CDD" id="cd02248">
    <property type="entry name" value="Peptidase_C1A"/>
    <property type="match status" value="1"/>
</dbReference>
<dbReference type="OrthoDB" id="6479863at2759"/>
<feature type="domain" description="Peptidase C1A papain C-terminal" evidence="9">
    <location>
        <begin position="113"/>
        <end position="324"/>
    </location>
</feature>
<dbReference type="InterPro" id="IPR039417">
    <property type="entry name" value="Peptidase_C1A_papain-like"/>
</dbReference>
<evidence type="ECO:0000313" key="12">
    <source>
        <dbReference type="Proteomes" id="UP000326759"/>
    </source>
</evidence>
<keyword evidence="3 8" id="KW-0732">Signal</keyword>
<dbReference type="InterPro" id="IPR038765">
    <property type="entry name" value="Papain-like_cys_pep_sf"/>
</dbReference>
<dbReference type="SMART" id="SM00645">
    <property type="entry name" value="Pept_C1"/>
    <property type="match status" value="1"/>
</dbReference>
<dbReference type="FunFam" id="3.90.70.10:FF:000006">
    <property type="entry name" value="Cathepsin S"/>
    <property type="match status" value="1"/>
</dbReference>
<accession>A0A5N5SJW8</accession>
<dbReference type="InterPro" id="IPR013201">
    <property type="entry name" value="Prot_inhib_I29"/>
</dbReference>
<dbReference type="InterPro" id="IPR000169">
    <property type="entry name" value="Pept_cys_AS"/>
</dbReference>
<dbReference type="PRINTS" id="PR00705">
    <property type="entry name" value="PAPAIN"/>
</dbReference>
<evidence type="ECO:0000256" key="6">
    <source>
        <dbReference type="ARBA" id="ARBA00023145"/>
    </source>
</evidence>
<dbReference type="Gene3D" id="2.40.50.170">
    <property type="entry name" value="Cysteine proteinases. Chain C"/>
    <property type="match status" value="1"/>
</dbReference>
<gene>
    <name evidence="11" type="primary">LCP3</name>
    <name evidence="11" type="ORF">Anas_06293</name>
</gene>
<evidence type="ECO:0000313" key="11">
    <source>
        <dbReference type="EMBL" id="KAB7494354.1"/>
    </source>
</evidence>
<evidence type="ECO:0000256" key="8">
    <source>
        <dbReference type="SAM" id="SignalP"/>
    </source>
</evidence>
<keyword evidence="4" id="KW-0378">Hydrolase</keyword>
<dbReference type="GO" id="GO:0006508">
    <property type="term" value="P:proteolysis"/>
    <property type="evidence" value="ECO:0007669"/>
    <property type="project" value="UniProtKB-KW"/>
</dbReference>
<evidence type="ECO:0000256" key="4">
    <source>
        <dbReference type="ARBA" id="ARBA00022801"/>
    </source>
</evidence>
<organism evidence="11 12">
    <name type="scientific">Armadillidium nasatum</name>
    <dbReference type="NCBI Taxonomy" id="96803"/>
    <lineage>
        <taxon>Eukaryota</taxon>
        <taxon>Metazoa</taxon>
        <taxon>Ecdysozoa</taxon>
        <taxon>Arthropoda</taxon>
        <taxon>Crustacea</taxon>
        <taxon>Multicrustacea</taxon>
        <taxon>Malacostraca</taxon>
        <taxon>Eumalacostraca</taxon>
        <taxon>Peracarida</taxon>
        <taxon>Isopoda</taxon>
        <taxon>Oniscidea</taxon>
        <taxon>Crinocheta</taxon>
        <taxon>Armadillidiidae</taxon>
        <taxon>Armadillidium</taxon>
    </lineage>
</organism>
<dbReference type="GO" id="GO:0005768">
    <property type="term" value="C:endosome"/>
    <property type="evidence" value="ECO:0007669"/>
    <property type="project" value="UniProtKB-ARBA"/>
</dbReference>
<feature type="chain" id="PRO_5024326992" evidence="8">
    <location>
        <begin position="17"/>
        <end position="325"/>
    </location>
</feature>
<dbReference type="PROSITE" id="PS00639">
    <property type="entry name" value="THIOL_PROTEASE_HIS"/>
    <property type="match status" value="1"/>
</dbReference>
<protein>
    <submittedName>
        <fullName evidence="11">Digestive cysteine proteinase 3</fullName>
    </submittedName>
</protein>
<comment type="similarity">
    <text evidence="1">Belongs to the peptidase C1 family.</text>
</comment>
<dbReference type="InterPro" id="IPR025661">
    <property type="entry name" value="Pept_asp_AS"/>
</dbReference>
<evidence type="ECO:0000256" key="3">
    <source>
        <dbReference type="ARBA" id="ARBA00022729"/>
    </source>
</evidence>
<evidence type="ECO:0000259" key="9">
    <source>
        <dbReference type="SMART" id="SM00645"/>
    </source>
</evidence>
<dbReference type="EMBL" id="SEYY01024166">
    <property type="protein sequence ID" value="KAB7494354.1"/>
    <property type="molecule type" value="Genomic_DNA"/>
</dbReference>
<sequence>MKGLCLILAIVACASALSTVDHEWEQYKAKFEKNYSPKEDARHHKIFKEQKKIIEEHNKKFEEGKVTYTMAINKFADMTVEDTAYLRGFKHRARDLRHEGASLYEPPVGVVPTLTTVDWRNKGYVTGVKDQSQCGACWAFSATGSLEGQHFAKTGDLVSLSEQNLLDCTAGNGCAGGWMTDAFDYIHRNGGIDTEASYPYHAYDLECSYNASNVGATCTGYVTVERTEDALQTAVSNIGPISVAIDASHYSFQVYNSGIYYEPECSSLTLDHAVLVVGYGVEGTAEFWLVKNSWGVSWGDSGYIKMSRHRNNNCGIASEASYPTV</sequence>
<evidence type="ECO:0000256" key="2">
    <source>
        <dbReference type="ARBA" id="ARBA00022670"/>
    </source>
</evidence>
<dbReference type="PROSITE" id="PS00640">
    <property type="entry name" value="THIOL_PROTEASE_ASN"/>
    <property type="match status" value="1"/>
</dbReference>
<evidence type="ECO:0000259" key="10">
    <source>
        <dbReference type="SMART" id="SM00848"/>
    </source>
</evidence>
<feature type="domain" description="Cathepsin propeptide inhibitor" evidence="10">
    <location>
        <begin position="24"/>
        <end position="83"/>
    </location>
</feature>
<dbReference type="FunFam" id="2.40.50.170:FF:000001">
    <property type="entry name" value="Cathepsin L1"/>
    <property type="match status" value="1"/>
</dbReference>
<keyword evidence="5" id="KW-0788">Thiol protease</keyword>
<evidence type="ECO:0000256" key="1">
    <source>
        <dbReference type="ARBA" id="ARBA00008455"/>
    </source>
</evidence>
<dbReference type="GO" id="GO:0005767">
    <property type="term" value="C:secondary lysosome"/>
    <property type="evidence" value="ECO:0007669"/>
    <property type="project" value="UniProtKB-ARBA"/>
</dbReference>
<keyword evidence="6" id="KW-0865">Zymogen</keyword>
<dbReference type="Gene3D" id="3.90.70.10">
    <property type="entry name" value="Cysteine proteinases"/>
    <property type="match status" value="1"/>
</dbReference>
<dbReference type="GO" id="GO:0008234">
    <property type="term" value="F:cysteine-type peptidase activity"/>
    <property type="evidence" value="ECO:0007669"/>
    <property type="project" value="UniProtKB-KW"/>
</dbReference>
<reference evidence="11 12" key="1">
    <citation type="journal article" date="2019" name="PLoS Biol.">
        <title>Sex chromosomes control vertical transmission of feminizing Wolbachia symbionts in an isopod.</title>
        <authorList>
            <person name="Becking T."/>
            <person name="Chebbi M.A."/>
            <person name="Giraud I."/>
            <person name="Moumen B."/>
            <person name="Laverre T."/>
            <person name="Caubet Y."/>
            <person name="Peccoud J."/>
            <person name="Gilbert C."/>
            <person name="Cordaux R."/>
        </authorList>
    </citation>
    <scope>NUCLEOTIDE SEQUENCE [LARGE SCALE GENOMIC DNA]</scope>
    <source>
        <strain evidence="11">ANa2</strain>
        <tissue evidence="11">Whole body excluding digestive tract and cuticle</tissue>
    </source>
</reference>
<keyword evidence="2" id="KW-0645">Protease</keyword>
<dbReference type="InterPro" id="IPR013128">
    <property type="entry name" value="Peptidase_C1A"/>
</dbReference>
<keyword evidence="12" id="KW-1185">Reference proteome</keyword>
<feature type="signal peptide" evidence="8">
    <location>
        <begin position="1"/>
        <end position="16"/>
    </location>
</feature>
<dbReference type="PANTHER" id="PTHR12411">
    <property type="entry name" value="CYSTEINE PROTEASE FAMILY C1-RELATED"/>
    <property type="match status" value="1"/>
</dbReference>
<dbReference type="SUPFAM" id="SSF54001">
    <property type="entry name" value="Cysteine proteinases"/>
    <property type="match status" value="1"/>
</dbReference>
<proteinExistence type="inferred from homology"/>
<dbReference type="AlphaFoldDB" id="A0A5N5SJW8"/>
<dbReference type="Gene3D" id="1.10.287.2250">
    <property type="match status" value="1"/>
</dbReference>
<evidence type="ECO:0000256" key="7">
    <source>
        <dbReference type="ARBA" id="ARBA00023157"/>
    </source>
</evidence>
<dbReference type="InterPro" id="IPR000668">
    <property type="entry name" value="Peptidase_C1A_C"/>
</dbReference>
<comment type="caution">
    <text evidence="11">The sequence shown here is derived from an EMBL/GenBank/DDBJ whole genome shotgun (WGS) entry which is preliminary data.</text>
</comment>
<dbReference type="SMART" id="SM00848">
    <property type="entry name" value="Inhibitor_I29"/>
    <property type="match status" value="1"/>
</dbReference>
<keyword evidence="7" id="KW-1015">Disulfide bond</keyword>
<dbReference type="PROSITE" id="PS00139">
    <property type="entry name" value="THIOL_PROTEASE_CYS"/>
    <property type="match status" value="1"/>
</dbReference>
<evidence type="ECO:0000256" key="5">
    <source>
        <dbReference type="ARBA" id="ARBA00022807"/>
    </source>
</evidence>
<dbReference type="InterPro" id="IPR025660">
    <property type="entry name" value="Pept_his_AS"/>
</dbReference>
<dbReference type="Pfam" id="PF08246">
    <property type="entry name" value="Inhibitor_I29"/>
    <property type="match status" value="1"/>
</dbReference>
<dbReference type="Pfam" id="PF00112">
    <property type="entry name" value="Peptidase_C1"/>
    <property type="match status" value="1"/>
</dbReference>
<dbReference type="Proteomes" id="UP000326759">
    <property type="component" value="Unassembled WGS sequence"/>
</dbReference>
<name>A0A5N5SJW8_9CRUS</name>